<organism>
    <name type="scientific">Ursus arctos</name>
    <name type="common">Brown bear</name>
    <name type="synonym">Grizzly bear</name>
    <dbReference type="NCBI Taxonomy" id="9644"/>
    <lineage>
        <taxon>Eukaryota</taxon>
        <taxon>Metazoa</taxon>
        <taxon>Chordata</taxon>
        <taxon>Craniata</taxon>
        <taxon>Vertebrata</taxon>
        <taxon>Euteleostomi</taxon>
        <taxon>Mammalia</taxon>
        <taxon>Eutheria</taxon>
        <taxon>Laurasiatheria</taxon>
        <taxon>Carnivora</taxon>
        <taxon>Caniformia</taxon>
        <taxon>Ursidae</taxon>
        <taxon>Ursus</taxon>
    </lineage>
</organism>
<feature type="region of interest" description="Disordered" evidence="1">
    <location>
        <begin position="1"/>
        <end position="21"/>
    </location>
</feature>
<reference key="1">
    <citation type="journal article" date="1995" name="Comp. Biochem. Physiol. B, Biochem. Mol. Biol.">
        <title>Haptoglobin in Carnivora: a unique molecular structure in bear, cat and dog haptoglobins.</title>
        <authorList>
            <person name="Mominoki K."/>
            <person name="Nakagawa-Tosa N."/>
            <person name="Morimatsu M."/>
            <person name="Syuto B."/>
            <person name="Saito M."/>
        </authorList>
    </citation>
    <scope>PROTEIN SEQUENCE</scope>
</reference>
<name>Q9TR71_URSAR</name>
<accession>Q9TR71</accession>
<evidence type="ECO:0000256" key="1">
    <source>
        <dbReference type="SAM" id="MobiDB-lite"/>
    </source>
</evidence>
<dbReference type="AlphaFoldDB" id="Q9TR71"/>
<keyword id="KW-0903">Direct protein sequencing</keyword>
<sequence>ADTGSEATDHGEVSVPKPPEI</sequence>
<proteinExistence type="evidence at protein level"/>
<protein>
    <submittedName>
        <fullName>Haptoglobin alpha chain</fullName>
    </submittedName>
</protein>